<dbReference type="Gene3D" id="3.50.50.60">
    <property type="entry name" value="FAD/NAD(P)-binding domain"/>
    <property type="match status" value="1"/>
</dbReference>
<accession>A0A852U0Z6</accession>
<dbReference type="AlphaFoldDB" id="A0A852U0Z6"/>
<protein>
    <submittedName>
        <fullName evidence="1">2-polyprenyl-6-methoxyphenol hydroxylase-like FAD-dependent oxidoreductase</fullName>
    </submittedName>
</protein>
<sequence length="99" mass="9993">MRIVVVGAGVGGLALARGLGAHGHEVSVHERSGELRRGGAAVTLYPNGSAASGLEAIQQYPVPPMPRGLADRLATGQFISYVRSVSTASAAERAGVGLS</sequence>
<dbReference type="RefSeq" id="WP_179641200.1">
    <property type="nucleotide sequence ID" value="NZ_BAAAYY010000031.1"/>
</dbReference>
<dbReference type="Proteomes" id="UP000589036">
    <property type="component" value="Unassembled WGS sequence"/>
</dbReference>
<dbReference type="InterPro" id="IPR036188">
    <property type="entry name" value="FAD/NAD-bd_sf"/>
</dbReference>
<dbReference type="SUPFAM" id="SSF51905">
    <property type="entry name" value="FAD/NAD(P)-binding domain"/>
    <property type="match status" value="1"/>
</dbReference>
<reference evidence="1 2" key="1">
    <citation type="submission" date="2020-07" db="EMBL/GenBank/DDBJ databases">
        <title>Sequencing the genomes of 1000 actinobacteria strains.</title>
        <authorList>
            <person name="Klenk H.-P."/>
        </authorList>
    </citation>
    <scope>NUCLEOTIDE SEQUENCE [LARGE SCALE GENOMIC DNA]</scope>
    <source>
        <strain evidence="1 2">CXB654</strain>
    </source>
</reference>
<proteinExistence type="predicted"/>
<name>A0A852U0Z6_9ACTN</name>
<evidence type="ECO:0000313" key="1">
    <source>
        <dbReference type="EMBL" id="NYE49205.1"/>
    </source>
</evidence>
<dbReference type="EMBL" id="JACCCC010000001">
    <property type="protein sequence ID" value="NYE49205.1"/>
    <property type="molecule type" value="Genomic_DNA"/>
</dbReference>
<keyword evidence="2" id="KW-1185">Reference proteome</keyword>
<gene>
    <name evidence="1" type="ORF">HDA32_004325</name>
</gene>
<comment type="caution">
    <text evidence="1">The sequence shown here is derived from an EMBL/GenBank/DDBJ whole genome shotgun (WGS) entry which is preliminary data.</text>
</comment>
<organism evidence="1 2">
    <name type="scientific">Spinactinospora alkalitolerans</name>
    <dbReference type="NCBI Taxonomy" id="687207"/>
    <lineage>
        <taxon>Bacteria</taxon>
        <taxon>Bacillati</taxon>
        <taxon>Actinomycetota</taxon>
        <taxon>Actinomycetes</taxon>
        <taxon>Streptosporangiales</taxon>
        <taxon>Nocardiopsidaceae</taxon>
        <taxon>Spinactinospora</taxon>
    </lineage>
</organism>
<evidence type="ECO:0000313" key="2">
    <source>
        <dbReference type="Proteomes" id="UP000589036"/>
    </source>
</evidence>